<dbReference type="InterPro" id="IPR008927">
    <property type="entry name" value="6-PGluconate_DH-like_C_sf"/>
</dbReference>
<dbReference type="Gene3D" id="3.40.50.720">
    <property type="entry name" value="NAD(P)-binding Rossmann-like Domain"/>
    <property type="match status" value="1"/>
</dbReference>
<dbReference type="Proteomes" id="UP000287166">
    <property type="component" value="Unassembled WGS sequence"/>
</dbReference>
<dbReference type="Pfam" id="PF08546">
    <property type="entry name" value="ApbA_C"/>
    <property type="match status" value="1"/>
</dbReference>
<evidence type="ECO:0000259" key="1">
    <source>
        <dbReference type="Pfam" id="PF02558"/>
    </source>
</evidence>
<dbReference type="InterPro" id="IPR013332">
    <property type="entry name" value="KPR_N"/>
</dbReference>
<gene>
    <name evidence="3" type="ORF">SCP_0506450</name>
</gene>
<dbReference type="RefSeq" id="XP_027614503.1">
    <property type="nucleotide sequence ID" value="XM_027758702.1"/>
</dbReference>
<dbReference type="FunCoup" id="A0A401GN40">
    <property type="interactions" value="255"/>
</dbReference>
<dbReference type="OrthoDB" id="3609at2759"/>
<dbReference type="PANTHER" id="PTHR21708">
    <property type="entry name" value="PROBABLE 2-DEHYDROPANTOATE 2-REDUCTASE"/>
    <property type="match status" value="1"/>
</dbReference>
<proteinExistence type="predicted"/>
<reference evidence="3 4" key="1">
    <citation type="journal article" date="2018" name="Sci. Rep.">
        <title>Genome sequence of the cauliflower mushroom Sparassis crispa (Hanabiratake) and its association with beneficial usage.</title>
        <authorList>
            <person name="Kiyama R."/>
            <person name="Furutani Y."/>
            <person name="Kawaguchi K."/>
            <person name="Nakanishi T."/>
        </authorList>
    </citation>
    <scope>NUCLEOTIDE SEQUENCE [LARGE SCALE GENOMIC DNA]</scope>
</reference>
<evidence type="ECO:0000313" key="4">
    <source>
        <dbReference type="Proteomes" id="UP000287166"/>
    </source>
</evidence>
<accession>A0A401GN40</accession>
<dbReference type="Gene3D" id="1.10.1040.10">
    <property type="entry name" value="N-(1-d-carboxylethyl)-l-norvaline Dehydrogenase, domain 2"/>
    <property type="match status" value="1"/>
</dbReference>
<dbReference type="InParanoid" id="A0A401GN40"/>
<feature type="domain" description="Ketopantoate reductase C-terminal" evidence="2">
    <location>
        <begin position="310"/>
        <end position="382"/>
    </location>
</feature>
<name>A0A401GN40_9APHY</name>
<dbReference type="InterPro" id="IPR051402">
    <property type="entry name" value="KPR-Related"/>
</dbReference>
<evidence type="ECO:0008006" key="5">
    <source>
        <dbReference type="Google" id="ProtNLM"/>
    </source>
</evidence>
<dbReference type="InterPro" id="IPR013752">
    <property type="entry name" value="KPA_reductase"/>
</dbReference>
<dbReference type="InterPro" id="IPR013328">
    <property type="entry name" value="6PGD_dom2"/>
</dbReference>
<dbReference type="STRING" id="139825.A0A401GN40"/>
<organism evidence="3 4">
    <name type="scientific">Sparassis crispa</name>
    <dbReference type="NCBI Taxonomy" id="139825"/>
    <lineage>
        <taxon>Eukaryota</taxon>
        <taxon>Fungi</taxon>
        <taxon>Dikarya</taxon>
        <taxon>Basidiomycota</taxon>
        <taxon>Agaricomycotina</taxon>
        <taxon>Agaricomycetes</taxon>
        <taxon>Polyporales</taxon>
        <taxon>Sparassidaceae</taxon>
        <taxon>Sparassis</taxon>
    </lineage>
</organism>
<feature type="domain" description="Ketopantoate reductase N-terminal" evidence="1">
    <location>
        <begin position="9"/>
        <end position="174"/>
    </location>
</feature>
<dbReference type="SUPFAM" id="SSF48179">
    <property type="entry name" value="6-phosphogluconate dehydrogenase C-terminal domain-like"/>
    <property type="match status" value="1"/>
</dbReference>
<dbReference type="PANTHER" id="PTHR21708:SF43">
    <property type="entry name" value="KETOPANTOATE REDUCTASE C-TERMINAL DOMAIN-CONTAINING PROTEIN"/>
    <property type="match status" value="1"/>
</dbReference>
<dbReference type="Pfam" id="PF02558">
    <property type="entry name" value="ApbA"/>
    <property type="match status" value="1"/>
</dbReference>
<dbReference type="GeneID" id="38780507"/>
<comment type="caution">
    <text evidence="3">The sequence shown here is derived from an EMBL/GenBank/DDBJ whole genome shotgun (WGS) entry which is preliminary data.</text>
</comment>
<protein>
    <recommendedName>
        <fullName evidence="5">6-phosphogluconate dehydrogenase C-terminal domain-like protein</fullName>
    </recommendedName>
</protein>
<keyword evidence="4" id="KW-1185">Reference proteome</keyword>
<evidence type="ECO:0000259" key="2">
    <source>
        <dbReference type="Pfam" id="PF08546"/>
    </source>
</evidence>
<dbReference type="GO" id="GO:0005737">
    <property type="term" value="C:cytoplasm"/>
    <property type="evidence" value="ECO:0007669"/>
    <property type="project" value="TreeGrafter"/>
</dbReference>
<sequence length="400" mass="44036">MTSQAVKEVLLVGFGAVGAVYSLILKRSGRARVTVIARSNYDTVNAQGVEFQSGKYGDIKGWKPDRLFQSVAEALDRPYSYVVVTTKAIPELVRTPTLLAPFLSPPYSDTYPQPTYVLMQNGLNVEVDLYRVLKKLKRTEEPRIISTAVWIGSRMIGSNVIEHNDFDRVSLGVYRPSTTNSTNTPEESVVLSEFSDILTAGGSETTIVPEIQRVKFGKNFWNAIFGISSALVQYPLPAIFRPPHLDPDASQDGHLLEHTPPLDVPETPSMAATASVPSASPAIGAYTIPFLYDALTEMYNLGVVLFPPSEGSPGLNPDIAIKTLMNTSKLHVRPDSVHRPSTLVDVELGRPMEIEVILGEVVRMGREKGVDMPRLETLYALLLIAQNQLLRQHHEKKASL</sequence>
<evidence type="ECO:0000313" key="3">
    <source>
        <dbReference type="EMBL" id="GBE83590.1"/>
    </source>
</evidence>
<dbReference type="AlphaFoldDB" id="A0A401GN40"/>
<dbReference type="EMBL" id="BFAD01000005">
    <property type="protein sequence ID" value="GBE83590.1"/>
    <property type="molecule type" value="Genomic_DNA"/>
</dbReference>